<reference evidence="1" key="1">
    <citation type="submission" date="2023-06" db="EMBL/GenBank/DDBJ databases">
        <title>Genome-scale phylogeny and comparative genomics of the fungal order Sordariales.</title>
        <authorList>
            <consortium name="Lawrence Berkeley National Laboratory"/>
            <person name="Hensen N."/>
            <person name="Bonometti L."/>
            <person name="Westerberg I."/>
            <person name="Brannstrom I.O."/>
            <person name="Guillou S."/>
            <person name="Cros-Aarteil S."/>
            <person name="Calhoun S."/>
            <person name="Haridas S."/>
            <person name="Kuo A."/>
            <person name="Mondo S."/>
            <person name="Pangilinan J."/>
            <person name="Riley R."/>
            <person name="LaButti K."/>
            <person name="Andreopoulos B."/>
            <person name="Lipzen A."/>
            <person name="Chen C."/>
            <person name="Yanf M."/>
            <person name="Daum C."/>
            <person name="Ng V."/>
            <person name="Clum A."/>
            <person name="Steindorff A."/>
            <person name="Ohm R."/>
            <person name="Martin F."/>
            <person name="Silar P."/>
            <person name="Natvig D."/>
            <person name="Lalanne C."/>
            <person name="Gautier V."/>
            <person name="Ament-velasquez S.L."/>
            <person name="Kruys A."/>
            <person name="Hutchinson M.I."/>
            <person name="Powell A.J."/>
            <person name="Barry K."/>
            <person name="Miller A.N."/>
            <person name="Grigoriev I.V."/>
            <person name="Debuchy R."/>
            <person name="Gladieux P."/>
            <person name="Thoren M.H."/>
            <person name="Johannesson H."/>
        </authorList>
    </citation>
    <scope>NUCLEOTIDE SEQUENCE</scope>
    <source>
        <strain evidence="1">SMH3187-1</strain>
    </source>
</reference>
<evidence type="ECO:0000313" key="2">
    <source>
        <dbReference type="Proteomes" id="UP001172155"/>
    </source>
</evidence>
<comment type="caution">
    <text evidence="1">The sequence shown here is derived from an EMBL/GenBank/DDBJ whole genome shotgun (WGS) entry which is preliminary data.</text>
</comment>
<gene>
    <name evidence="1" type="ORF">B0T18DRAFT_332225</name>
</gene>
<dbReference type="Proteomes" id="UP001172155">
    <property type="component" value="Unassembled WGS sequence"/>
</dbReference>
<evidence type="ECO:0000313" key="1">
    <source>
        <dbReference type="EMBL" id="KAK0741382.1"/>
    </source>
</evidence>
<dbReference type="EMBL" id="JAUKUD010000006">
    <property type="protein sequence ID" value="KAK0741382.1"/>
    <property type="molecule type" value="Genomic_DNA"/>
</dbReference>
<feature type="non-terminal residue" evidence="1">
    <location>
        <position position="1"/>
    </location>
</feature>
<organism evidence="1 2">
    <name type="scientific">Schizothecium vesticola</name>
    <dbReference type="NCBI Taxonomy" id="314040"/>
    <lineage>
        <taxon>Eukaryota</taxon>
        <taxon>Fungi</taxon>
        <taxon>Dikarya</taxon>
        <taxon>Ascomycota</taxon>
        <taxon>Pezizomycotina</taxon>
        <taxon>Sordariomycetes</taxon>
        <taxon>Sordariomycetidae</taxon>
        <taxon>Sordariales</taxon>
        <taxon>Schizotheciaceae</taxon>
        <taxon>Schizothecium</taxon>
    </lineage>
</organism>
<dbReference type="AlphaFoldDB" id="A0AA40EL64"/>
<keyword evidence="2" id="KW-1185">Reference proteome</keyword>
<protein>
    <submittedName>
        <fullName evidence="1">Uncharacterized protein</fullName>
    </submittedName>
</protein>
<accession>A0AA40EL64</accession>
<name>A0AA40EL64_9PEZI</name>
<proteinExistence type="predicted"/>
<sequence length="83" mass="9640">KRQKGRQDARKGQKTYDAGDSLIVTDPTTSLTIRGLMYRNKRVMKKQLWIQETGASQREPPFVWKFCPFQTEETVLSSYISRG</sequence>